<sequence length="68" mass="7942">MDVPDKTRRVIPPCEVSQLTRFEQLADEQDDQTITILSVGQYRPEKDHPLQLQAMYELSTRLNNVNKK</sequence>
<dbReference type="EnsemblMetazoa" id="ASIC022139-RA">
    <property type="protein sequence ID" value="ASIC022139-PA"/>
    <property type="gene ID" value="ASIC022139"/>
</dbReference>
<dbReference type="EMBL" id="KE525421">
    <property type="protein sequence ID" value="KFB53758.1"/>
    <property type="molecule type" value="Genomic_DNA"/>
</dbReference>
<accession>A0A084WU64</accession>
<proteinExistence type="predicted"/>
<dbReference type="PANTHER" id="PTHR45919">
    <property type="entry name" value="GDP-MAN:MAN(3)GLCNAC(2)-PP-DOL ALPHA-1,2-MANNOSYLTRANSFERASE"/>
    <property type="match status" value="1"/>
</dbReference>
<dbReference type="VEuPathDB" id="VectorBase:ASIS010405"/>
<evidence type="ECO:0000313" key="2">
    <source>
        <dbReference type="EnsemblMetazoa" id="ASIC022139-PA"/>
    </source>
</evidence>
<dbReference type="PANTHER" id="PTHR45919:SF1">
    <property type="entry name" value="GDP-MAN:MAN(3)GLCNAC(2)-PP-DOL ALPHA-1,2-MANNOSYLTRANSFERASE"/>
    <property type="match status" value="1"/>
</dbReference>
<evidence type="ECO:0000313" key="3">
    <source>
        <dbReference type="Proteomes" id="UP000030765"/>
    </source>
</evidence>
<dbReference type="OrthoDB" id="2276068at2759"/>
<evidence type="ECO:0000313" key="1">
    <source>
        <dbReference type="EMBL" id="KFB53758.1"/>
    </source>
</evidence>
<dbReference type="EMBL" id="ATLV01027002">
    <property type="status" value="NOT_ANNOTATED_CDS"/>
    <property type="molecule type" value="Genomic_DNA"/>
</dbReference>
<reference evidence="2" key="2">
    <citation type="submission" date="2020-05" db="UniProtKB">
        <authorList>
            <consortium name="EnsemblMetazoa"/>
        </authorList>
    </citation>
    <scope>IDENTIFICATION</scope>
</reference>
<dbReference type="InterPro" id="IPR038013">
    <property type="entry name" value="ALG11"/>
</dbReference>
<dbReference type="GO" id="GO:0004377">
    <property type="term" value="F:GDP-Man:Man(3)GlcNAc(2)-PP-Dol alpha-1,2-mannosyltransferase activity"/>
    <property type="evidence" value="ECO:0007669"/>
    <property type="project" value="InterPro"/>
</dbReference>
<dbReference type="STRING" id="74873.A0A084WU64"/>
<organism evidence="1">
    <name type="scientific">Anopheles sinensis</name>
    <name type="common">Mosquito</name>
    <dbReference type="NCBI Taxonomy" id="74873"/>
    <lineage>
        <taxon>Eukaryota</taxon>
        <taxon>Metazoa</taxon>
        <taxon>Ecdysozoa</taxon>
        <taxon>Arthropoda</taxon>
        <taxon>Hexapoda</taxon>
        <taxon>Insecta</taxon>
        <taxon>Pterygota</taxon>
        <taxon>Neoptera</taxon>
        <taxon>Endopterygota</taxon>
        <taxon>Diptera</taxon>
        <taxon>Nematocera</taxon>
        <taxon>Culicoidea</taxon>
        <taxon>Culicidae</taxon>
        <taxon>Anophelinae</taxon>
        <taxon>Anopheles</taxon>
    </lineage>
</organism>
<dbReference type="GO" id="GO:0005789">
    <property type="term" value="C:endoplasmic reticulum membrane"/>
    <property type="evidence" value="ECO:0007669"/>
    <property type="project" value="TreeGrafter"/>
</dbReference>
<gene>
    <name evidence="1" type="ORF">ZHAS_00022139</name>
</gene>
<dbReference type="GO" id="GO:0006487">
    <property type="term" value="P:protein N-linked glycosylation"/>
    <property type="evidence" value="ECO:0007669"/>
    <property type="project" value="TreeGrafter"/>
</dbReference>
<name>A0A084WU64_ANOSI</name>
<dbReference type="VEuPathDB" id="VectorBase:ASIC022139"/>
<dbReference type="Proteomes" id="UP000030765">
    <property type="component" value="Unassembled WGS sequence"/>
</dbReference>
<protein>
    <submittedName>
        <fullName evidence="1">AGAP011324-PA-like protein</fullName>
    </submittedName>
</protein>
<dbReference type="AlphaFoldDB" id="A0A084WU64"/>
<keyword evidence="3" id="KW-1185">Reference proteome</keyword>
<reference evidence="1 3" key="1">
    <citation type="journal article" date="2014" name="BMC Genomics">
        <title>Genome sequence of Anopheles sinensis provides insight into genetics basis of mosquito competence for malaria parasites.</title>
        <authorList>
            <person name="Zhou D."/>
            <person name="Zhang D."/>
            <person name="Ding G."/>
            <person name="Shi L."/>
            <person name="Hou Q."/>
            <person name="Ye Y."/>
            <person name="Xu Y."/>
            <person name="Zhou H."/>
            <person name="Xiong C."/>
            <person name="Li S."/>
            <person name="Yu J."/>
            <person name="Hong S."/>
            <person name="Yu X."/>
            <person name="Zou P."/>
            <person name="Chen C."/>
            <person name="Chang X."/>
            <person name="Wang W."/>
            <person name="Lv Y."/>
            <person name="Sun Y."/>
            <person name="Ma L."/>
            <person name="Shen B."/>
            <person name="Zhu C."/>
        </authorList>
    </citation>
    <scope>NUCLEOTIDE SEQUENCE [LARGE SCALE GENOMIC DNA]</scope>
</reference>